<keyword evidence="3" id="KW-0414">Isoprene biosynthesis</keyword>
<keyword evidence="2 3" id="KW-0548">Nucleotidyltransferase</keyword>
<dbReference type="PANTHER" id="PTHR32125:SF4">
    <property type="entry name" value="2-C-METHYL-D-ERYTHRITOL 4-PHOSPHATE CYTIDYLYLTRANSFERASE, CHLOROPLASTIC"/>
    <property type="match status" value="1"/>
</dbReference>
<proteinExistence type="inferred from homology"/>
<dbReference type="HAMAP" id="MF_00108">
    <property type="entry name" value="IspD"/>
    <property type="match status" value="1"/>
</dbReference>
<dbReference type="EC" id="2.7.7.60" evidence="3"/>
<gene>
    <name evidence="3" type="primary">ispD</name>
    <name evidence="4" type="ORF">IAC08_04590</name>
</gene>
<dbReference type="Proteomes" id="UP000823617">
    <property type="component" value="Unassembled WGS sequence"/>
</dbReference>
<feature type="site" description="Positions MEP for the nucleophilic attack" evidence="3">
    <location>
        <position position="165"/>
    </location>
</feature>
<dbReference type="CDD" id="cd02516">
    <property type="entry name" value="CDP-ME_synthetase"/>
    <property type="match status" value="1"/>
</dbReference>
<comment type="pathway">
    <text evidence="3">Isoprenoid biosynthesis; isopentenyl diphosphate biosynthesis via DXP pathway; isopentenyl diphosphate from 1-deoxy-D-xylulose 5-phosphate: step 2/6.</text>
</comment>
<feature type="site" description="Positions MEP for the nucleophilic attack" evidence="3">
    <location>
        <position position="219"/>
    </location>
</feature>
<accession>A0A9D9HKT6</accession>
<dbReference type="GO" id="GO:0050518">
    <property type="term" value="F:2-C-methyl-D-erythritol 4-phosphate cytidylyltransferase activity"/>
    <property type="evidence" value="ECO:0007669"/>
    <property type="project" value="UniProtKB-UniRule"/>
</dbReference>
<sequence length="237" mass="26180">MTRKKYLLLTAGGSGTRMGGPVPKQFMEIGGRAVLHITMDRFVQALPDINVITVLPDTYIPYWRNYCASHSLPVRQTLVKGGISRFHSVRNALSSVPDGALVAVHDGVRPLVSREFIRKMFSQAEDVPALVPVLPSVDTIRALRRTVEEDGTVSFRQIDGVAADRSILFRVQTPQVFHSEALKAAYTMPYDVSFTDDASVAERYGIPLSFTDGEQLNIKITTPSDMVFAEAVLSLLR</sequence>
<dbReference type="GO" id="GO:0019288">
    <property type="term" value="P:isopentenyl diphosphate biosynthetic process, methylerythritol 4-phosphate pathway"/>
    <property type="evidence" value="ECO:0007669"/>
    <property type="project" value="UniProtKB-UniRule"/>
</dbReference>
<dbReference type="EMBL" id="JADIMK010000045">
    <property type="protein sequence ID" value="MBO8455662.1"/>
    <property type="molecule type" value="Genomic_DNA"/>
</dbReference>
<dbReference type="InterPro" id="IPR001228">
    <property type="entry name" value="IspD"/>
</dbReference>
<reference evidence="4" key="1">
    <citation type="submission" date="2020-10" db="EMBL/GenBank/DDBJ databases">
        <authorList>
            <person name="Gilroy R."/>
        </authorList>
    </citation>
    <scope>NUCLEOTIDE SEQUENCE</scope>
    <source>
        <strain evidence="4">B1-3475</strain>
    </source>
</reference>
<dbReference type="Gene3D" id="3.90.550.10">
    <property type="entry name" value="Spore Coat Polysaccharide Biosynthesis Protein SpsA, Chain A"/>
    <property type="match status" value="1"/>
</dbReference>
<keyword evidence="1 3" id="KW-0808">Transferase</keyword>
<dbReference type="InterPro" id="IPR050088">
    <property type="entry name" value="IspD/TarI_cytidylyltransf_bact"/>
</dbReference>
<dbReference type="SUPFAM" id="SSF53448">
    <property type="entry name" value="Nucleotide-diphospho-sugar transferases"/>
    <property type="match status" value="1"/>
</dbReference>
<comment type="caution">
    <text evidence="4">The sequence shown here is derived from an EMBL/GenBank/DDBJ whole genome shotgun (WGS) entry which is preliminary data.</text>
</comment>
<comment type="catalytic activity">
    <reaction evidence="3">
        <text>2-C-methyl-D-erythritol 4-phosphate + CTP + H(+) = 4-CDP-2-C-methyl-D-erythritol + diphosphate</text>
        <dbReference type="Rhea" id="RHEA:13429"/>
        <dbReference type="ChEBI" id="CHEBI:15378"/>
        <dbReference type="ChEBI" id="CHEBI:33019"/>
        <dbReference type="ChEBI" id="CHEBI:37563"/>
        <dbReference type="ChEBI" id="CHEBI:57823"/>
        <dbReference type="ChEBI" id="CHEBI:58262"/>
        <dbReference type="EC" id="2.7.7.60"/>
    </reaction>
</comment>
<evidence type="ECO:0000313" key="4">
    <source>
        <dbReference type="EMBL" id="MBO8455662.1"/>
    </source>
</evidence>
<name>A0A9D9HKT6_9BACT</name>
<protein>
    <recommendedName>
        <fullName evidence="3">2-C-methyl-D-erythritol 4-phosphate cytidylyltransferase</fullName>
        <ecNumber evidence="3">2.7.7.60</ecNumber>
    </recommendedName>
    <alternativeName>
        <fullName evidence="3">4-diphosphocytidyl-2C-methyl-D-erythritol synthase</fullName>
    </alternativeName>
    <alternativeName>
        <fullName evidence="3">MEP cytidylyltransferase</fullName>
        <shortName evidence="3">MCT</shortName>
    </alternativeName>
</protein>
<reference evidence="4" key="2">
    <citation type="journal article" date="2021" name="PeerJ">
        <title>Extensive microbial diversity within the chicken gut microbiome revealed by metagenomics and culture.</title>
        <authorList>
            <person name="Gilroy R."/>
            <person name="Ravi A."/>
            <person name="Getino M."/>
            <person name="Pursley I."/>
            <person name="Horton D.L."/>
            <person name="Alikhan N.F."/>
            <person name="Baker D."/>
            <person name="Gharbi K."/>
            <person name="Hall N."/>
            <person name="Watson M."/>
            <person name="Adriaenssens E.M."/>
            <person name="Foster-Nyarko E."/>
            <person name="Jarju S."/>
            <person name="Secka A."/>
            <person name="Antonio M."/>
            <person name="Oren A."/>
            <person name="Chaudhuri R.R."/>
            <person name="La Ragione R."/>
            <person name="Hildebrand F."/>
            <person name="Pallen M.J."/>
        </authorList>
    </citation>
    <scope>NUCLEOTIDE SEQUENCE</scope>
    <source>
        <strain evidence="4">B1-3475</strain>
    </source>
</reference>
<feature type="site" description="Transition state stabilizer" evidence="3">
    <location>
        <position position="24"/>
    </location>
</feature>
<evidence type="ECO:0000256" key="1">
    <source>
        <dbReference type="ARBA" id="ARBA00022679"/>
    </source>
</evidence>
<dbReference type="InterPro" id="IPR034683">
    <property type="entry name" value="IspD/TarI"/>
</dbReference>
<evidence type="ECO:0000256" key="3">
    <source>
        <dbReference type="HAMAP-Rule" id="MF_00108"/>
    </source>
</evidence>
<dbReference type="Pfam" id="PF01128">
    <property type="entry name" value="IspD"/>
    <property type="match status" value="1"/>
</dbReference>
<comment type="similarity">
    <text evidence="3">Belongs to the IspD/TarI cytidylyltransferase family. IspD subfamily.</text>
</comment>
<dbReference type="AlphaFoldDB" id="A0A9D9HKT6"/>
<evidence type="ECO:0000313" key="5">
    <source>
        <dbReference type="Proteomes" id="UP000823617"/>
    </source>
</evidence>
<evidence type="ECO:0000256" key="2">
    <source>
        <dbReference type="ARBA" id="ARBA00022695"/>
    </source>
</evidence>
<dbReference type="InterPro" id="IPR029044">
    <property type="entry name" value="Nucleotide-diphossugar_trans"/>
</dbReference>
<organism evidence="4 5">
    <name type="scientific">Candidatus Cryptobacteroides intestinigallinarum</name>
    <dbReference type="NCBI Taxonomy" id="2840767"/>
    <lineage>
        <taxon>Bacteria</taxon>
        <taxon>Pseudomonadati</taxon>
        <taxon>Bacteroidota</taxon>
        <taxon>Bacteroidia</taxon>
        <taxon>Bacteroidales</taxon>
        <taxon>Candidatus Cryptobacteroides</taxon>
    </lineage>
</organism>
<dbReference type="PANTHER" id="PTHR32125">
    <property type="entry name" value="2-C-METHYL-D-ERYTHRITOL 4-PHOSPHATE CYTIDYLYLTRANSFERASE, CHLOROPLASTIC"/>
    <property type="match status" value="1"/>
</dbReference>
<comment type="function">
    <text evidence="3">Catalyzes the formation of 4-diphosphocytidyl-2-C-methyl-D-erythritol from CTP and 2-C-methyl-D-erythritol 4-phosphate (MEP).</text>
</comment>
<feature type="site" description="Transition state stabilizer" evidence="3">
    <location>
        <position position="17"/>
    </location>
</feature>